<sequence>MGKGHGQAQPTPASASAKAGLARGWVAQASTPARVLGTLACATAVPTSQGPRLMIDHGCRIATGASVR</sequence>
<organism evidence="3 4">
    <name type="scientific">Ficus carica</name>
    <name type="common">Common fig</name>
    <dbReference type="NCBI Taxonomy" id="3494"/>
    <lineage>
        <taxon>Eukaryota</taxon>
        <taxon>Viridiplantae</taxon>
        <taxon>Streptophyta</taxon>
        <taxon>Embryophyta</taxon>
        <taxon>Tracheophyta</taxon>
        <taxon>Spermatophyta</taxon>
        <taxon>Magnoliopsida</taxon>
        <taxon>eudicotyledons</taxon>
        <taxon>Gunneridae</taxon>
        <taxon>Pentapetalae</taxon>
        <taxon>rosids</taxon>
        <taxon>fabids</taxon>
        <taxon>Rosales</taxon>
        <taxon>Moraceae</taxon>
        <taxon>Ficeae</taxon>
        <taxon>Ficus</taxon>
    </lineage>
</organism>
<comment type="caution">
    <text evidence="3">The sequence shown here is derived from an EMBL/GenBank/DDBJ whole genome shotgun (WGS) entry which is preliminary data.</text>
</comment>
<evidence type="ECO:0000313" key="2">
    <source>
        <dbReference type="EMBL" id="GMN23598.1"/>
    </source>
</evidence>
<keyword evidence="4" id="KW-1185">Reference proteome</keyword>
<dbReference type="EMBL" id="BTGU01008056">
    <property type="protein sequence ID" value="GMN23598.1"/>
    <property type="molecule type" value="Genomic_DNA"/>
</dbReference>
<reference evidence="3" key="1">
    <citation type="submission" date="2023-07" db="EMBL/GenBank/DDBJ databases">
        <title>draft genome sequence of fig (Ficus carica).</title>
        <authorList>
            <person name="Takahashi T."/>
            <person name="Nishimura K."/>
        </authorList>
    </citation>
    <scope>NUCLEOTIDE SEQUENCE</scope>
</reference>
<dbReference type="AlphaFoldDB" id="A0AA87ZE80"/>
<gene>
    <name evidence="3" type="ORF">TIFTF001_041402</name>
    <name evidence="2" type="ORF">TIFTF001_050286</name>
</gene>
<evidence type="ECO:0000313" key="3">
    <source>
        <dbReference type="EMBL" id="GMN30075.1"/>
    </source>
</evidence>
<evidence type="ECO:0000256" key="1">
    <source>
        <dbReference type="SAM" id="MobiDB-lite"/>
    </source>
</evidence>
<accession>A0AA87ZE80</accession>
<protein>
    <submittedName>
        <fullName evidence="3">Uncharacterized protein</fullName>
    </submittedName>
</protein>
<proteinExistence type="predicted"/>
<dbReference type="Proteomes" id="UP001187192">
    <property type="component" value="Unassembled WGS sequence"/>
</dbReference>
<dbReference type="EMBL" id="BTGU01001829">
    <property type="protein sequence ID" value="GMN30075.1"/>
    <property type="molecule type" value="Genomic_DNA"/>
</dbReference>
<evidence type="ECO:0000313" key="4">
    <source>
        <dbReference type="Proteomes" id="UP001187192"/>
    </source>
</evidence>
<name>A0AA87ZE80_FICCA</name>
<feature type="region of interest" description="Disordered" evidence="1">
    <location>
        <begin position="1"/>
        <end position="21"/>
    </location>
</feature>